<protein>
    <submittedName>
        <fullName evidence="2">Uncharacterized protein</fullName>
    </submittedName>
</protein>
<evidence type="ECO:0000313" key="3">
    <source>
        <dbReference type="Proteomes" id="UP000499080"/>
    </source>
</evidence>
<dbReference type="Proteomes" id="UP000499080">
    <property type="component" value="Unassembled WGS sequence"/>
</dbReference>
<reference evidence="2 3" key="1">
    <citation type="journal article" date="2019" name="Sci. Rep.">
        <title>Orb-weaving spider Araneus ventricosus genome elucidates the spidroin gene catalogue.</title>
        <authorList>
            <person name="Kono N."/>
            <person name="Nakamura H."/>
            <person name="Ohtoshi R."/>
            <person name="Moran D.A.P."/>
            <person name="Shinohara A."/>
            <person name="Yoshida Y."/>
            <person name="Fujiwara M."/>
            <person name="Mori M."/>
            <person name="Tomita M."/>
            <person name="Arakawa K."/>
        </authorList>
    </citation>
    <scope>NUCLEOTIDE SEQUENCE [LARGE SCALE GENOMIC DNA]</scope>
</reference>
<evidence type="ECO:0000313" key="2">
    <source>
        <dbReference type="EMBL" id="GBL86415.1"/>
    </source>
</evidence>
<feature type="region of interest" description="Disordered" evidence="1">
    <location>
        <begin position="62"/>
        <end position="87"/>
    </location>
</feature>
<keyword evidence="3" id="KW-1185">Reference proteome</keyword>
<dbReference type="EMBL" id="BGPR01000048">
    <property type="protein sequence ID" value="GBL86415.1"/>
    <property type="molecule type" value="Genomic_DNA"/>
</dbReference>
<sequence>MSNFHHKGRWYLRPHPTAQIFRKVHLRVDAPESNLSSVYFPGHTNRCLRQRPATVMEARPREALVSDTSTQEEQTREERSSHLPNTFGIFRNSERTTRELLF</sequence>
<comment type="caution">
    <text evidence="2">The sequence shown here is derived from an EMBL/GenBank/DDBJ whole genome shotgun (WGS) entry which is preliminary data.</text>
</comment>
<accession>A0A4Y2B527</accession>
<proteinExistence type="predicted"/>
<evidence type="ECO:0000256" key="1">
    <source>
        <dbReference type="SAM" id="MobiDB-lite"/>
    </source>
</evidence>
<organism evidence="2 3">
    <name type="scientific">Araneus ventricosus</name>
    <name type="common">Orbweaver spider</name>
    <name type="synonym">Epeira ventricosa</name>
    <dbReference type="NCBI Taxonomy" id="182803"/>
    <lineage>
        <taxon>Eukaryota</taxon>
        <taxon>Metazoa</taxon>
        <taxon>Ecdysozoa</taxon>
        <taxon>Arthropoda</taxon>
        <taxon>Chelicerata</taxon>
        <taxon>Arachnida</taxon>
        <taxon>Araneae</taxon>
        <taxon>Araneomorphae</taxon>
        <taxon>Entelegynae</taxon>
        <taxon>Araneoidea</taxon>
        <taxon>Araneidae</taxon>
        <taxon>Araneus</taxon>
    </lineage>
</organism>
<gene>
    <name evidence="2" type="ORF">AVEN_164578_1</name>
</gene>
<dbReference type="AlphaFoldDB" id="A0A4Y2B527"/>
<name>A0A4Y2B527_ARAVE</name>